<gene>
    <name evidence="1" type="ORF">MELLADRAFT_59575</name>
</gene>
<organism evidence="2">
    <name type="scientific">Melampsora larici-populina (strain 98AG31 / pathotype 3-4-7)</name>
    <name type="common">Poplar leaf rust fungus</name>
    <dbReference type="NCBI Taxonomy" id="747676"/>
    <lineage>
        <taxon>Eukaryota</taxon>
        <taxon>Fungi</taxon>
        <taxon>Dikarya</taxon>
        <taxon>Basidiomycota</taxon>
        <taxon>Pucciniomycotina</taxon>
        <taxon>Pucciniomycetes</taxon>
        <taxon>Pucciniales</taxon>
        <taxon>Melampsoraceae</taxon>
        <taxon>Melampsora</taxon>
    </lineage>
</organism>
<protein>
    <submittedName>
        <fullName evidence="1">Uncharacterized protein</fullName>
    </submittedName>
</protein>
<evidence type="ECO:0000313" key="2">
    <source>
        <dbReference type="Proteomes" id="UP000001072"/>
    </source>
</evidence>
<dbReference type="VEuPathDB" id="FungiDB:MELLADRAFT_59575"/>
<dbReference type="HOGENOM" id="CLU_1547938_0_0_1"/>
<sequence length="173" mass="20166">MNVVAKRPGNGFASTLLVNNDKNQINPTYEFYHTKVIFRVNEHRVIKRWDFWTRYPGQLIFENNTVLRVVSQKIHEGQGFTVDLFNYCQTAQALLLATWLVSKFKEEMEYLDLTSTQCNLLPGLQVCPSHCNTYKRICNNPTNMYENNPNEPSDLAYNIFMIEEHLEGTSINH</sequence>
<dbReference type="Proteomes" id="UP000001072">
    <property type="component" value="Unassembled WGS sequence"/>
</dbReference>
<evidence type="ECO:0000313" key="1">
    <source>
        <dbReference type="EMBL" id="EGG11697.1"/>
    </source>
</evidence>
<dbReference type="InParanoid" id="F4R807"/>
<dbReference type="KEGG" id="mlr:MELLADRAFT_59575"/>
<dbReference type="AlphaFoldDB" id="F4R807"/>
<accession>F4R807</accession>
<proteinExistence type="predicted"/>
<keyword evidence="2" id="KW-1185">Reference proteome</keyword>
<reference evidence="2" key="1">
    <citation type="journal article" date="2011" name="Proc. Natl. Acad. Sci. U.S.A.">
        <title>Obligate biotrophy features unraveled by the genomic analysis of rust fungi.</title>
        <authorList>
            <person name="Duplessis S."/>
            <person name="Cuomo C.A."/>
            <person name="Lin Y.-C."/>
            <person name="Aerts A."/>
            <person name="Tisserant E."/>
            <person name="Veneault-Fourrey C."/>
            <person name="Joly D.L."/>
            <person name="Hacquard S."/>
            <person name="Amselem J."/>
            <person name="Cantarel B.L."/>
            <person name="Chiu R."/>
            <person name="Coutinho P.M."/>
            <person name="Feau N."/>
            <person name="Field M."/>
            <person name="Frey P."/>
            <person name="Gelhaye E."/>
            <person name="Goldberg J."/>
            <person name="Grabherr M.G."/>
            <person name="Kodira C.D."/>
            <person name="Kohler A."/>
            <person name="Kuees U."/>
            <person name="Lindquist E.A."/>
            <person name="Lucas S.M."/>
            <person name="Mago R."/>
            <person name="Mauceli E."/>
            <person name="Morin E."/>
            <person name="Murat C."/>
            <person name="Pangilinan J.L."/>
            <person name="Park R."/>
            <person name="Pearson M."/>
            <person name="Quesneville H."/>
            <person name="Rouhier N."/>
            <person name="Sakthikumar S."/>
            <person name="Salamov A.A."/>
            <person name="Schmutz J."/>
            <person name="Selles B."/>
            <person name="Shapiro H."/>
            <person name="Tanguay P."/>
            <person name="Tuskan G.A."/>
            <person name="Henrissat B."/>
            <person name="Van de Peer Y."/>
            <person name="Rouze P."/>
            <person name="Ellis J.G."/>
            <person name="Dodds P.N."/>
            <person name="Schein J.E."/>
            <person name="Zhong S."/>
            <person name="Hamelin R.C."/>
            <person name="Grigoriev I.V."/>
            <person name="Szabo L.J."/>
            <person name="Martin F."/>
        </authorList>
    </citation>
    <scope>NUCLEOTIDE SEQUENCE [LARGE SCALE GENOMIC DNA]</scope>
    <source>
        <strain evidence="2">98AG31 / pathotype 3-4-7</strain>
    </source>
</reference>
<dbReference type="GeneID" id="18929381"/>
<dbReference type="RefSeq" id="XP_007405332.1">
    <property type="nucleotide sequence ID" value="XM_007405270.1"/>
</dbReference>
<name>F4R807_MELLP</name>
<dbReference type="EMBL" id="GL883092">
    <property type="protein sequence ID" value="EGG11697.1"/>
    <property type="molecule type" value="Genomic_DNA"/>
</dbReference>